<protein>
    <recommendedName>
        <fullName evidence="3">DUF960 domain-containing protein</fullName>
    </recommendedName>
</protein>
<dbReference type="InterPro" id="IPR009303">
    <property type="entry name" value="DUF960"/>
</dbReference>
<reference evidence="1 2" key="1">
    <citation type="journal article" date="2016" name="Antonie Van Leeuwenhoek">
        <title>Lysinibacillus endophyticus sp. nov., an indole-3-acetic acid producing endophytic bacterium isolated from corn root (Zea mays cv. Xinken-5).</title>
        <authorList>
            <person name="Yu J."/>
            <person name="Guan X."/>
            <person name="Liu C."/>
            <person name="Xiang W."/>
            <person name="Yu Z."/>
            <person name="Liu X."/>
            <person name="Wang G."/>
        </authorList>
    </citation>
    <scope>NUCLEOTIDE SEQUENCE [LARGE SCALE GENOMIC DNA]</scope>
    <source>
        <strain evidence="1 2">DSM 100506</strain>
    </source>
</reference>
<evidence type="ECO:0000313" key="2">
    <source>
        <dbReference type="Proteomes" id="UP000272238"/>
    </source>
</evidence>
<dbReference type="OrthoDB" id="1756859at2"/>
<dbReference type="Proteomes" id="UP000272238">
    <property type="component" value="Unassembled WGS sequence"/>
</dbReference>
<dbReference type="EMBL" id="RBZN01000090">
    <property type="protein sequence ID" value="RKQ12140.1"/>
    <property type="molecule type" value="Genomic_DNA"/>
</dbReference>
<dbReference type="Pfam" id="PF06124">
    <property type="entry name" value="DUF960"/>
    <property type="match status" value="1"/>
</dbReference>
<gene>
    <name evidence="1" type="ORF">D8M03_17185</name>
</gene>
<evidence type="ECO:0000313" key="1">
    <source>
        <dbReference type="EMBL" id="RKQ12140.1"/>
    </source>
</evidence>
<accession>A0A494YRR7</accession>
<sequence length="99" mass="12357">MFEPNKLFYMTRAIAEELPVEHQQFIVQYILKHHQQLTDYLQIFEFYIEDDQQWFIQRQEEPERETTIFVELTTARPIERKVWIMDQVDHVMMLFPEDY</sequence>
<name>A0A494YRR7_9BACL</name>
<dbReference type="Gene3D" id="3.10.450.150">
    <property type="entry name" value="enterococcus faecalis protein"/>
    <property type="match status" value="1"/>
</dbReference>
<proteinExistence type="predicted"/>
<dbReference type="RefSeq" id="WP_121216013.1">
    <property type="nucleotide sequence ID" value="NZ_RBZN01000090.1"/>
</dbReference>
<dbReference type="AlphaFoldDB" id="A0A494YRR7"/>
<evidence type="ECO:0008006" key="3">
    <source>
        <dbReference type="Google" id="ProtNLM"/>
    </source>
</evidence>
<comment type="caution">
    <text evidence="1">The sequence shown here is derived from an EMBL/GenBank/DDBJ whole genome shotgun (WGS) entry which is preliminary data.</text>
</comment>
<keyword evidence="2" id="KW-1185">Reference proteome</keyword>
<organism evidence="1 2">
    <name type="scientific">Ureibacillus endophyticus</name>
    <dbReference type="NCBI Taxonomy" id="1978490"/>
    <lineage>
        <taxon>Bacteria</taxon>
        <taxon>Bacillati</taxon>
        <taxon>Bacillota</taxon>
        <taxon>Bacilli</taxon>
        <taxon>Bacillales</taxon>
        <taxon>Caryophanaceae</taxon>
        <taxon>Ureibacillus</taxon>
    </lineage>
</organism>